<evidence type="ECO:0000256" key="1">
    <source>
        <dbReference type="SAM" id="MobiDB-lite"/>
    </source>
</evidence>
<accession>A0A261RJ95</accession>
<organism evidence="2 3">
    <name type="scientific">Bordetella genomosp. 7</name>
    <dbReference type="NCBI Taxonomy" id="1416805"/>
    <lineage>
        <taxon>Bacteria</taxon>
        <taxon>Pseudomonadati</taxon>
        <taxon>Pseudomonadota</taxon>
        <taxon>Betaproteobacteria</taxon>
        <taxon>Burkholderiales</taxon>
        <taxon>Alcaligenaceae</taxon>
        <taxon>Bordetella</taxon>
    </lineage>
</organism>
<dbReference type="InterPro" id="IPR011009">
    <property type="entry name" value="Kinase-like_dom_sf"/>
</dbReference>
<sequence length="274" mass="30515">MSCGSANAEREGTRVLTWETMAVAPAGCTWWDAEGEWVEPPNVRRNGFSGVHRVTDARTGTAYYVKRQTNHLYRSLRYPTGRPTLLREWLNLRRCAALGIPVAAPVFFDMRRGQEGWEAVLVTRALENYASLEHHLRHAGWTAAQRRTVLLALAAMLAPLHMAGRKHGHLYPKEIFVRTAPSVDVILLDWEVSRYAGSVRWAAQSDLGRLWRSLIDMGVPESERAEFLRYYQGLTGLANLRLRGVPALREPGAAGASVPTQASTEGRGTPRASS</sequence>
<evidence type="ECO:0000313" key="2">
    <source>
        <dbReference type="EMBL" id="OZI25089.1"/>
    </source>
</evidence>
<keyword evidence="3" id="KW-1185">Reference proteome</keyword>
<dbReference type="EMBL" id="NEVK01000003">
    <property type="protein sequence ID" value="OZI25089.1"/>
    <property type="molecule type" value="Genomic_DNA"/>
</dbReference>
<evidence type="ECO:0000313" key="3">
    <source>
        <dbReference type="Proteomes" id="UP000216947"/>
    </source>
</evidence>
<reference evidence="3" key="1">
    <citation type="submission" date="2017-05" db="EMBL/GenBank/DDBJ databases">
        <title>Complete and WGS of Bordetella genogroups.</title>
        <authorList>
            <person name="Spilker T."/>
            <person name="Lipuma J."/>
        </authorList>
    </citation>
    <scope>NUCLEOTIDE SEQUENCE [LARGE SCALE GENOMIC DNA]</scope>
    <source>
        <strain evidence="3">AU18089</strain>
    </source>
</reference>
<name>A0A261RJ95_9BORD</name>
<comment type="caution">
    <text evidence="2">The sequence shown here is derived from an EMBL/GenBank/DDBJ whole genome shotgun (WGS) entry which is preliminary data.</text>
</comment>
<dbReference type="SUPFAM" id="SSF56112">
    <property type="entry name" value="Protein kinase-like (PK-like)"/>
    <property type="match status" value="1"/>
</dbReference>
<protein>
    <recommendedName>
        <fullName evidence="4">InaA protein</fullName>
    </recommendedName>
</protein>
<dbReference type="AlphaFoldDB" id="A0A261RJ95"/>
<feature type="region of interest" description="Disordered" evidence="1">
    <location>
        <begin position="251"/>
        <end position="274"/>
    </location>
</feature>
<dbReference type="Pfam" id="PF06293">
    <property type="entry name" value="Kdo"/>
    <property type="match status" value="1"/>
</dbReference>
<proteinExistence type="predicted"/>
<feature type="compositionally biased region" description="Polar residues" evidence="1">
    <location>
        <begin position="258"/>
        <end position="274"/>
    </location>
</feature>
<evidence type="ECO:0008006" key="4">
    <source>
        <dbReference type="Google" id="ProtNLM"/>
    </source>
</evidence>
<dbReference type="Proteomes" id="UP000216947">
    <property type="component" value="Unassembled WGS sequence"/>
</dbReference>
<gene>
    <name evidence="2" type="ORF">CAL19_06345</name>
</gene>